<reference evidence="2" key="1">
    <citation type="journal article" date="2019" name="Int. J. Syst. Evol. Microbiol.">
        <title>The Global Catalogue of Microorganisms (GCM) 10K type strain sequencing project: providing services to taxonomists for standard genome sequencing and annotation.</title>
        <authorList>
            <consortium name="The Broad Institute Genomics Platform"/>
            <consortium name="The Broad Institute Genome Sequencing Center for Infectious Disease"/>
            <person name="Wu L."/>
            <person name="Ma J."/>
        </authorList>
    </citation>
    <scope>NUCLEOTIDE SEQUENCE [LARGE SCALE GENOMIC DNA]</scope>
    <source>
        <strain evidence="2">CCUG 58412</strain>
    </source>
</reference>
<dbReference type="RefSeq" id="WP_379055032.1">
    <property type="nucleotide sequence ID" value="NZ_JBHTKB010000001.1"/>
</dbReference>
<dbReference type="Proteomes" id="UP001597128">
    <property type="component" value="Unassembled WGS sequence"/>
</dbReference>
<comment type="caution">
    <text evidence="1">The sequence shown here is derived from an EMBL/GenBank/DDBJ whole genome shotgun (WGS) entry which is preliminary data.</text>
</comment>
<keyword evidence="2" id="KW-1185">Reference proteome</keyword>
<accession>A0ABW3F3W9</accession>
<organism evidence="1 2">
    <name type="scientific">Methylophilus luteus</name>
    <dbReference type="NCBI Taxonomy" id="640108"/>
    <lineage>
        <taxon>Bacteria</taxon>
        <taxon>Pseudomonadati</taxon>
        <taxon>Pseudomonadota</taxon>
        <taxon>Betaproteobacteria</taxon>
        <taxon>Nitrosomonadales</taxon>
        <taxon>Methylophilaceae</taxon>
        <taxon>Methylophilus</taxon>
    </lineage>
</organism>
<name>A0ABW3F3W9_9PROT</name>
<dbReference type="EMBL" id="JBHTKB010000001">
    <property type="protein sequence ID" value="MFD0912262.1"/>
    <property type="molecule type" value="Genomic_DNA"/>
</dbReference>
<evidence type="ECO:0000313" key="2">
    <source>
        <dbReference type="Proteomes" id="UP001597128"/>
    </source>
</evidence>
<evidence type="ECO:0000313" key="1">
    <source>
        <dbReference type="EMBL" id="MFD0912262.1"/>
    </source>
</evidence>
<gene>
    <name evidence="1" type="ORF">ACFQ1Z_01755</name>
</gene>
<sequence>MVTFSLGKQRKVTRLEAKEKAEAERKTSKEIPIRVSQEMQSLLNIRIKLMPLTTHAVIPICCSEHPPLSYSNNLPLKNAAFVVRYNSFFYSSFL</sequence>
<protein>
    <submittedName>
        <fullName evidence="1">Uncharacterized protein</fullName>
    </submittedName>
</protein>
<proteinExistence type="predicted"/>